<dbReference type="PROSITE" id="PS00941">
    <property type="entry name" value="CARBOXYLESTERASE_B_2"/>
    <property type="match status" value="1"/>
</dbReference>
<organism evidence="6 7">
    <name type="scientific">Aplysia californica</name>
    <name type="common">California sea hare</name>
    <dbReference type="NCBI Taxonomy" id="6500"/>
    <lineage>
        <taxon>Eukaryota</taxon>
        <taxon>Metazoa</taxon>
        <taxon>Spiralia</taxon>
        <taxon>Lophotrochozoa</taxon>
        <taxon>Mollusca</taxon>
        <taxon>Gastropoda</taxon>
        <taxon>Heterobranchia</taxon>
        <taxon>Euthyneura</taxon>
        <taxon>Tectipleura</taxon>
        <taxon>Aplysiida</taxon>
        <taxon>Aplysioidea</taxon>
        <taxon>Aplysiidae</taxon>
        <taxon>Aplysia</taxon>
    </lineage>
</organism>
<dbReference type="PANTHER" id="PTHR43903">
    <property type="entry name" value="NEUROLIGIN"/>
    <property type="match status" value="1"/>
</dbReference>
<dbReference type="RefSeq" id="XP_035825796.1">
    <property type="nucleotide sequence ID" value="XM_035969903.1"/>
</dbReference>
<dbReference type="InterPro" id="IPR019819">
    <property type="entry name" value="Carboxylesterase_B_CS"/>
</dbReference>
<keyword evidence="3 4" id="KW-0378">Hydrolase</keyword>
<evidence type="ECO:0000313" key="7">
    <source>
        <dbReference type="RefSeq" id="XP_035825796.1"/>
    </source>
</evidence>
<keyword evidence="2 4" id="KW-0732">Signal</keyword>
<name>A0ABM1VTQ4_APLCA</name>
<evidence type="ECO:0000256" key="3">
    <source>
        <dbReference type="ARBA" id="ARBA00022801"/>
    </source>
</evidence>
<evidence type="ECO:0000256" key="4">
    <source>
        <dbReference type="RuleBase" id="RU361235"/>
    </source>
</evidence>
<dbReference type="EC" id="3.1.1.-" evidence="4"/>
<keyword evidence="6" id="KW-1185">Reference proteome</keyword>
<reference evidence="7" key="1">
    <citation type="submission" date="2025-08" db="UniProtKB">
        <authorList>
            <consortium name="RefSeq"/>
        </authorList>
    </citation>
    <scope>IDENTIFICATION</scope>
</reference>
<sequence length="578" mass="62897">MATAWLLQALCTTVLSNGTQQARQAGTNNMFLLANTTSGILRGQLVSGPSVPVARFAGIPYVKPPTVFVSVSGPLRFKAPVAPDSWTGARDALVFGNECLQGTILNDRFRNPNASQSEDCLYLNVYTPTQRPSKAPLPVMVFIHGGGYIIGSGASYDASYLAAKGVVFVTFEYRLDLFGFLSTEDDTLPGNYAMLDQVAALKWVKNNIASFGGDPNMVTIVGQSAGSSCVSLLTMSPLAKGLFHRAIMESGSALSPWAIEFPGNRVTSRILARLISKGVNCNDLNNSTALLSCLQQADANALLKASIGVTGALDANLIHVPRVETTFGFLPDKPSALLSRGQFSHVDTLRGYNSEELGAFIPAFAGSNPKPVTLEVAKQVLRSRLVQFNNLDQEKLQKVMETTFLKDKSSPDVLRREAMDAGDVSAFQGSTVVELEKVVSKAPEKKHYLYLFNHRPSYSKAPQWMSALHGDELQFLFDVRQQMFTDKGNGPPNADDIQVSQQIMERWTNFAKTGNPTSTVPKGGATWNQYRSTTPHYLLINSASQEKVLSQTEMIVFYRKFLDFLEGPSSTPIVPIVG</sequence>
<dbReference type="InterPro" id="IPR019826">
    <property type="entry name" value="Carboxylesterase_B_AS"/>
</dbReference>
<gene>
    <name evidence="7" type="primary">LOC101864066</name>
</gene>
<dbReference type="GeneID" id="101864066"/>
<accession>A0ABM1VTQ4</accession>
<evidence type="ECO:0000259" key="5">
    <source>
        <dbReference type="Pfam" id="PF00135"/>
    </source>
</evidence>
<proteinExistence type="inferred from homology"/>
<comment type="similarity">
    <text evidence="1 4">Belongs to the type-B carboxylesterase/lipase family.</text>
</comment>
<evidence type="ECO:0000256" key="1">
    <source>
        <dbReference type="ARBA" id="ARBA00005964"/>
    </source>
</evidence>
<evidence type="ECO:0000256" key="2">
    <source>
        <dbReference type="ARBA" id="ARBA00022729"/>
    </source>
</evidence>
<feature type="domain" description="Carboxylesterase type B" evidence="5">
    <location>
        <begin position="35"/>
        <end position="547"/>
    </location>
</feature>
<dbReference type="Gene3D" id="3.40.50.1820">
    <property type="entry name" value="alpha/beta hydrolase"/>
    <property type="match status" value="1"/>
</dbReference>
<dbReference type="Pfam" id="PF00135">
    <property type="entry name" value="COesterase"/>
    <property type="match status" value="1"/>
</dbReference>
<dbReference type="PROSITE" id="PS00122">
    <property type="entry name" value="CARBOXYLESTERASE_B_1"/>
    <property type="match status" value="1"/>
</dbReference>
<evidence type="ECO:0000313" key="6">
    <source>
        <dbReference type="Proteomes" id="UP000694888"/>
    </source>
</evidence>
<feature type="signal peptide" evidence="4">
    <location>
        <begin position="1"/>
        <end position="16"/>
    </location>
</feature>
<dbReference type="InterPro" id="IPR029058">
    <property type="entry name" value="AB_hydrolase_fold"/>
</dbReference>
<protein>
    <recommendedName>
        <fullName evidence="4">Carboxylic ester hydrolase</fullName>
        <ecNumber evidence="4">3.1.1.-</ecNumber>
    </recommendedName>
</protein>
<feature type="chain" id="PRO_5044963723" description="Carboxylic ester hydrolase" evidence="4">
    <location>
        <begin position="17"/>
        <end position="578"/>
    </location>
</feature>
<dbReference type="InterPro" id="IPR051093">
    <property type="entry name" value="Neuroligin/BSAL"/>
</dbReference>
<dbReference type="InterPro" id="IPR002018">
    <property type="entry name" value="CarbesteraseB"/>
</dbReference>
<dbReference type="SUPFAM" id="SSF53474">
    <property type="entry name" value="alpha/beta-Hydrolases"/>
    <property type="match status" value="1"/>
</dbReference>
<dbReference type="Proteomes" id="UP000694888">
    <property type="component" value="Unplaced"/>
</dbReference>